<organism evidence="2 3">
    <name type="scientific">Novosphingobium aureum</name>
    <dbReference type="NCBI Taxonomy" id="2792964"/>
    <lineage>
        <taxon>Bacteria</taxon>
        <taxon>Pseudomonadati</taxon>
        <taxon>Pseudomonadota</taxon>
        <taxon>Alphaproteobacteria</taxon>
        <taxon>Sphingomonadales</taxon>
        <taxon>Sphingomonadaceae</taxon>
        <taxon>Novosphingobium</taxon>
    </lineage>
</organism>
<evidence type="ECO:0000313" key="2">
    <source>
        <dbReference type="EMBL" id="MBH0114833.1"/>
    </source>
</evidence>
<sequence length="301" mass="33522">MPISRQSPTAFIVYALCLSSSVEARAQPATGGLPPGLEAMLREAHRAERDTVENIAKRLYPAYRQEIDDLIDDIDDAEKARVAHEKVLRGWHGEVSAGASWATGNTRSRGVNLTLDVERKTPNQEHRVTGYLDLASQNGVSNTERWALGYRLRRDFGDSPWFALGSLQYERDRFQGIARRFTEMIGGGYQVIDTDALDLEVSLGPAMRQTRFIDMDNENRFGWAAGAELEYELTDTLKFKETFNAVLDEGNSSFISVTALTSNIYGRISGRVSFTADYESDPSQGAQNLDTRGQVGIELEL</sequence>
<name>A0A931MMA7_9SPHN</name>
<reference evidence="2" key="1">
    <citation type="submission" date="2020-11" db="EMBL/GenBank/DDBJ databases">
        <title>Novosphingobium aureum sp. nov., a marine bacterium isolated from sediment of a salt flat.</title>
        <authorList>
            <person name="Yoo Y."/>
            <person name="Kim J.-J."/>
        </authorList>
    </citation>
    <scope>NUCLEOTIDE SEQUENCE</scope>
    <source>
        <strain evidence="2">YJ-S2-02</strain>
    </source>
</reference>
<feature type="coiled-coil region" evidence="1">
    <location>
        <begin position="60"/>
        <end position="87"/>
    </location>
</feature>
<dbReference type="Proteomes" id="UP000617634">
    <property type="component" value="Unassembled WGS sequence"/>
</dbReference>
<comment type="caution">
    <text evidence="2">The sequence shown here is derived from an EMBL/GenBank/DDBJ whole genome shotgun (WGS) entry which is preliminary data.</text>
</comment>
<dbReference type="EMBL" id="JADZGI010000004">
    <property type="protein sequence ID" value="MBH0114833.1"/>
    <property type="molecule type" value="Genomic_DNA"/>
</dbReference>
<proteinExistence type="predicted"/>
<protein>
    <submittedName>
        <fullName evidence="2">DUF481 domain-containing protein</fullName>
    </submittedName>
</protein>
<keyword evidence="1" id="KW-0175">Coiled coil</keyword>
<dbReference type="InterPro" id="IPR007433">
    <property type="entry name" value="DUF481"/>
</dbReference>
<dbReference type="RefSeq" id="WP_197166737.1">
    <property type="nucleotide sequence ID" value="NZ_JADZGI010000004.1"/>
</dbReference>
<evidence type="ECO:0000256" key="1">
    <source>
        <dbReference type="SAM" id="Coils"/>
    </source>
</evidence>
<keyword evidence="3" id="KW-1185">Reference proteome</keyword>
<evidence type="ECO:0000313" key="3">
    <source>
        <dbReference type="Proteomes" id="UP000617634"/>
    </source>
</evidence>
<accession>A0A931MMA7</accession>
<dbReference type="Pfam" id="PF04338">
    <property type="entry name" value="DUF481"/>
    <property type="match status" value="1"/>
</dbReference>
<dbReference type="AlphaFoldDB" id="A0A931MMA7"/>
<gene>
    <name evidence="2" type="ORF">I5E68_17940</name>
</gene>